<dbReference type="Pfam" id="PF05022">
    <property type="entry name" value="SRP40_C"/>
    <property type="match status" value="1"/>
</dbReference>
<sequence length="378" mass="42495">MADIVNGGGKKEKKHKSFKSKSNKDSAKENTVCVEIDTVHQKKRKKVREVEVIHGNGKETNESSDVLQVDSKKRGKKRKNRSVSPEKNQGNHLVVDEPLAKSKAEKKKKAKKSCIEGKSDDLTQLIETNDYVKSKQKKHEEGSEVLHGDAIDKEPKSKDKKKKKNSSSEHLNTESIQNGESIPCDAKKESVVHENKEALATHIENDMETKSKDKKKKKHKSTSEHLNTTEIIENDGSLSCDVKKENSNTNKSSPNEKNVMTPNEKNGMTPNEKNVTDSNCLSGSMTEKKQYSHETKSLPFQRVKIDEVKFADSRLKDNSYWAKGGADSGYGAKAQEVLGQVRGRDFRHEKTKKKRGSYRGGVIDLESHSIKFNYSDED</sequence>
<dbReference type="OrthoDB" id="5599646at2759"/>
<feature type="region of interest" description="Disordered" evidence="1">
    <location>
        <begin position="1"/>
        <end position="119"/>
    </location>
</feature>
<evidence type="ECO:0000259" key="2">
    <source>
        <dbReference type="Pfam" id="PF05022"/>
    </source>
</evidence>
<feature type="compositionally biased region" description="Basic and acidic residues" evidence="1">
    <location>
        <begin position="133"/>
        <end position="157"/>
    </location>
</feature>
<keyword evidence="4" id="KW-1185">Reference proteome</keyword>
<organism evidence="3 4">
    <name type="scientific">Zostera marina</name>
    <name type="common">Eelgrass</name>
    <dbReference type="NCBI Taxonomy" id="29655"/>
    <lineage>
        <taxon>Eukaryota</taxon>
        <taxon>Viridiplantae</taxon>
        <taxon>Streptophyta</taxon>
        <taxon>Embryophyta</taxon>
        <taxon>Tracheophyta</taxon>
        <taxon>Spermatophyta</taxon>
        <taxon>Magnoliopsida</taxon>
        <taxon>Liliopsida</taxon>
        <taxon>Zosteraceae</taxon>
        <taxon>Zostera</taxon>
    </lineage>
</organism>
<dbReference type="InterPro" id="IPR039191">
    <property type="entry name" value="Nopp140-like"/>
</dbReference>
<feature type="compositionally biased region" description="Polar residues" evidence="1">
    <location>
        <begin position="169"/>
        <end position="180"/>
    </location>
</feature>
<reference evidence="4" key="1">
    <citation type="journal article" date="2016" name="Nature">
        <title>The genome of the seagrass Zostera marina reveals angiosperm adaptation to the sea.</title>
        <authorList>
            <person name="Olsen J.L."/>
            <person name="Rouze P."/>
            <person name="Verhelst B."/>
            <person name="Lin Y.-C."/>
            <person name="Bayer T."/>
            <person name="Collen J."/>
            <person name="Dattolo E."/>
            <person name="De Paoli E."/>
            <person name="Dittami S."/>
            <person name="Maumus F."/>
            <person name="Michel G."/>
            <person name="Kersting A."/>
            <person name="Lauritano C."/>
            <person name="Lohaus R."/>
            <person name="Toepel M."/>
            <person name="Tonon T."/>
            <person name="Vanneste K."/>
            <person name="Amirebrahimi M."/>
            <person name="Brakel J."/>
            <person name="Bostroem C."/>
            <person name="Chovatia M."/>
            <person name="Grimwood J."/>
            <person name="Jenkins J.W."/>
            <person name="Jueterbock A."/>
            <person name="Mraz A."/>
            <person name="Stam W.T."/>
            <person name="Tice H."/>
            <person name="Bornberg-Bauer E."/>
            <person name="Green P.J."/>
            <person name="Pearson G.A."/>
            <person name="Procaccini G."/>
            <person name="Duarte C.M."/>
            <person name="Schmutz J."/>
            <person name="Reusch T.B.H."/>
            <person name="Van de Peer Y."/>
        </authorList>
    </citation>
    <scope>NUCLEOTIDE SEQUENCE [LARGE SCALE GENOMIC DNA]</scope>
    <source>
        <strain evidence="4">cv. Finnish</strain>
    </source>
</reference>
<protein>
    <recommendedName>
        <fullName evidence="2">Srp40 C-terminal domain-containing protein</fullName>
    </recommendedName>
</protein>
<dbReference type="EMBL" id="LFYR01001077">
    <property type="protein sequence ID" value="KMZ65097.1"/>
    <property type="molecule type" value="Genomic_DNA"/>
</dbReference>
<dbReference type="PANTHER" id="PTHR23216">
    <property type="entry name" value="NUCLEOLAR AND COILED-BODY PHOSPHOPROTEIN 1"/>
    <property type="match status" value="1"/>
</dbReference>
<accession>A0A0K9PA41</accession>
<gene>
    <name evidence="3" type="ORF">ZOSMA_33G01300</name>
</gene>
<name>A0A0K9PA41_ZOSMR</name>
<feature type="compositionally biased region" description="Polar residues" evidence="1">
    <location>
        <begin position="247"/>
        <end position="285"/>
    </location>
</feature>
<feature type="domain" description="Srp40 C-terminal" evidence="2">
    <location>
        <begin position="299"/>
        <end position="372"/>
    </location>
</feature>
<feature type="compositionally biased region" description="Basic and acidic residues" evidence="1">
    <location>
        <begin position="185"/>
        <end position="211"/>
    </location>
</feature>
<comment type="caution">
    <text evidence="3">The sequence shown here is derived from an EMBL/GenBank/DDBJ whole genome shotgun (WGS) entry which is preliminary data.</text>
</comment>
<evidence type="ECO:0000313" key="3">
    <source>
        <dbReference type="EMBL" id="KMZ65097.1"/>
    </source>
</evidence>
<feature type="compositionally biased region" description="Basic and acidic residues" evidence="1">
    <location>
        <begin position="286"/>
        <end position="295"/>
    </location>
</feature>
<evidence type="ECO:0000256" key="1">
    <source>
        <dbReference type="SAM" id="MobiDB-lite"/>
    </source>
</evidence>
<dbReference type="PANTHER" id="PTHR23216:SF1">
    <property type="entry name" value="NUCLEOLAR AND COILED-BODY PHOSPHOPROTEIN 1"/>
    <property type="match status" value="1"/>
</dbReference>
<dbReference type="STRING" id="29655.A0A0K9PA41"/>
<proteinExistence type="predicted"/>
<feature type="compositionally biased region" description="Polar residues" evidence="1">
    <location>
        <begin position="82"/>
        <end position="91"/>
    </location>
</feature>
<feature type="compositionally biased region" description="Basic and acidic residues" evidence="1">
    <location>
        <begin position="94"/>
        <end position="103"/>
    </location>
</feature>
<dbReference type="GO" id="GO:0005730">
    <property type="term" value="C:nucleolus"/>
    <property type="evidence" value="ECO:0007669"/>
    <property type="project" value="InterPro"/>
</dbReference>
<dbReference type="AlphaFoldDB" id="A0A0K9PA41"/>
<feature type="compositionally biased region" description="Basic and acidic residues" evidence="1">
    <location>
        <begin position="48"/>
        <end position="61"/>
    </location>
</feature>
<dbReference type="Proteomes" id="UP000036987">
    <property type="component" value="Unassembled WGS sequence"/>
</dbReference>
<feature type="compositionally biased region" description="Basic residues" evidence="1">
    <location>
        <begin position="11"/>
        <end position="21"/>
    </location>
</feature>
<dbReference type="InterPro" id="IPR007718">
    <property type="entry name" value="Srp40_C"/>
</dbReference>
<evidence type="ECO:0000313" key="4">
    <source>
        <dbReference type="Proteomes" id="UP000036987"/>
    </source>
</evidence>
<feature type="region of interest" description="Disordered" evidence="1">
    <location>
        <begin position="133"/>
        <end position="295"/>
    </location>
</feature>